<comment type="caution">
    <text evidence="1">The sequence shown here is derived from an EMBL/GenBank/DDBJ whole genome shotgun (WGS) entry which is preliminary data.</text>
</comment>
<organism evidence="1 2">
    <name type="scientific">Candidatus Aeolococcus gillhamiae</name>
    <dbReference type="NCBI Taxonomy" id="3127015"/>
    <lineage>
        <taxon>Bacteria</taxon>
        <taxon>Bacillati</taxon>
        <taxon>Candidatus Dormiibacterota</taxon>
        <taxon>Candidatus Dormibacteria</taxon>
        <taxon>Candidatus Aeolococcales</taxon>
        <taxon>Candidatus Aeolococcaceae</taxon>
        <taxon>Candidatus Aeolococcus</taxon>
    </lineage>
</organism>
<protein>
    <submittedName>
        <fullName evidence="1">Uncharacterized protein</fullName>
    </submittedName>
</protein>
<accession>A0A934K295</accession>
<reference evidence="1 2" key="1">
    <citation type="submission" date="2020-10" db="EMBL/GenBank/DDBJ databases">
        <title>Ca. Dormibacterota MAGs.</title>
        <authorList>
            <person name="Montgomery K."/>
        </authorList>
    </citation>
    <scope>NUCLEOTIDE SEQUENCE [LARGE SCALE GENOMIC DNA]</scope>
    <source>
        <strain evidence="1">SC8812_S17_18</strain>
    </source>
</reference>
<feature type="non-terminal residue" evidence="1">
    <location>
        <position position="87"/>
    </location>
</feature>
<evidence type="ECO:0000313" key="2">
    <source>
        <dbReference type="Proteomes" id="UP000606991"/>
    </source>
</evidence>
<dbReference type="RefSeq" id="WP_337310776.1">
    <property type="nucleotide sequence ID" value="NZ_JAEKNS010000071.1"/>
</dbReference>
<name>A0A934K295_9BACT</name>
<sequence>MSDVAIGWSEAAGEREDRVTVVRAAWRAAYAHIFSRAEIEGIFDGTLEGRGSWVDARLAPAGTLAARRGGRIIGLAGLGLLRGGDGE</sequence>
<dbReference type="Proteomes" id="UP000606991">
    <property type="component" value="Unassembled WGS sequence"/>
</dbReference>
<gene>
    <name evidence="1" type="ORF">JF886_06535</name>
</gene>
<evidence type="ECO:0000313" key="1">
    <source>
        <dbReference type="EMBL" id="MBJ7594510.1"/>
    </source>
</evidence>
<dbReference type="AlphaFoldDB" id="A0A934K295"/>
<proteinExistence type="predicted"/>
<dbReference type="EMBL" id="JAEKNS010000071">
    <property type="protein sequence ID" value="MBJ7594510.1"/>
    <property type="molecule type" value="Genomic_DNA"/>
</dbReference>